<proteinExistence type="evidence at transcript level"/>
<name>I3PM82_9NEOP</name>
<sequence length="266" mass="30657">MAILLNLAVFCIFGAIQVSSEQPPKTTELTVVTRELKCCDGIQELFEYIKGRHTLNDSIEAKVGSIPALDTEIRRLQRLGCGKELEEKKNHEEASEAVKKIEEILIKLLEVSDRLLTDTLKLLSLLGFASNDERCICKNYACVQKLEYPEKKVKEVKECKEGKCNKRLRELLNSLYRMQADLEDCVQLYELAEQNLQQVSKLREEVQKDTECKDEKLANDYKEKLSLSSLYLSKANYLDYKVVYERIPYLLKECQETIKEINSCGK</sequence>
<organism evidence="2">
    <name type="scientific">Tenodera australasiae</name>
    <dbReference type="NCBI Taxonomy" id="267140"/>
    <lineage>
        <taxon>Eukaryota</taxon>
        <taxon>Metazoa</taxon>
        <taxon>Ecdysozoa</taxon>
        <taxon>Arthropoda</taxon>
        <taxon>Hexapoda</taxon>
        <taxon>Insecta</taxon>
        <taxon>Pterygota</taxon>
        <taxon>Neoptera</taxon>
        <taxon>Polyneoptera</taxon>
        <taxon>Dictyoptera</taxon>
        <taxon>Mantodea</taxon>
        <taxon>Eumantodea</taxon>
        <taxon>Mantoidea</taxon>
        <taxon>Mantidae</taxon>
        <taxon>Tenoderinae</taxon>
        <taxon>Tenoderini</taxon>
        <taxon>Tenodera</taxon>
    </lineage>
</organism>
<dbReference type="EMBL" id="JQ421302">
    <property type="protein sequence ID" value="AFC37849.1"/>
    <property type="molecule type" value="mRNA"/>
</dbReference>
<gene>
    <name evidence="2" type="primary">OP3</name>
</gene>
<feature type="signal peptide" evidence="1">
    <location>
        <begin position="1"/>
        <end position="20"/>
    </location>
</feature>
<evidence type="ECO:0000256" key="1">
    <source>
        <dbReference type="SAM" id="SignalP"/>
    </source>
</evidence>
<keyword evidence="1" id="KW-0732">Signal</keyword>
<evidence type="ECO:0000313" key="2">
    <source>
        <dbReference type="EMBL" id="AFC37849.1"/>
    </source>
</evidence>
<reference evidence="2" key="1">
    <citation type="journal article" date="2012" name="Biomacromolecules">
        <title>Natural templates for coiled-coil biomaterials from praying mantis egg cases.</title>
        <authorList>
            <person name="Walker A.A."/>
            <person name="Weisman S."/>
            <person name="Kameda T."/>
            <person name="Sutherland T.D."/>
        </authorList>
    </citation>
    <scope>NUCLEOTIDE SEQUENCE</scope>
    <source>
        <tissue evidence="2">Primary collaterial gland</tissue>
    </source>
</reference>
<accession>I3PM82</accession>
<protein>
    <submittedName>
        <fullName evidence="2">Ootheca protein</fullName>
    </submittedName>
</protein>
<dbReference type="AlphaFoldDB" id="I3PM82"/>
<feature type="chain" id="PRO_5003678328" evidence="1">
    <location>
        <begin position="21"/>
        <end position="266"/>
    </location>
</feature>